<dbReference type="AlphaFoldDB" id="B7PZ87"/>
<reference evidence="2 4" key="1">
    <citation type="submission" date="2008-03" db="EMBL/GenBank/DDBJ databases">
        <title>Annotation of Ixodes scapularis.</title>
        <authorList>
            <consortium name="Ixodes scapularis Genome Project Consortium"/>
            <person name="Caler E."/>
            <person name="Hannick L.I."/>
            <person name="Bidwell S."/>
            <person name="Joardar V."/>
            <person name="Thiagarajan M."/>
            <person name="Amedeo P."/>
            <person name="Galinsky K.J."/>
            <person name="Schobel S."/>
            <person name="Inman J."/>
            <person name="Hostetler J."/>
            <person name="Miller J."/>
            <person name="Hammond M."/>
            <person name="Megy K."/>
            <person name="Lawson D."/>
            <person name="Kodira C."/>
            <person name="Sutton G."/>
            <person name="Meyer J."/>
            <person name="Hill C.A."/>
            <person name="Birren B."/>
            <person name="Nene V."/>
            <person name="Collins F."/>
            <person name="Alarcon-Chaidez F."/>
            <person name="Wikel S."/>
            <person name="Strausberg R."/>
        </authorList>
    </citation>
    <scope>NUCLEOTIDE SEQUENCE [LARGE SCALE GENOMIC DNA]</scope>
    <source>
        <strain evidence="4">Wikel</strain>
        <strain evidence="2">Wikel colony</strain>
    </source>
</reference>
<dbReference type="EMBL" id="DS825122">
    <property type="protein sequence ID" value="EEC11909.1"/>
    <property type="molecule type" value="Genomic_DNA"/>
</dbReference>
<keyword evidence="4" id="KW-1185">Reference proteome</keyword>
<evidence type="ECO:0000313" key="2">
    <source>
        <dbReference type="EMBL" id="EEC11909.1"/>
    </source>
</evidence>
<organism>
    <name type="scientific">Ixodes scapularis</name>
    <name type="common">Black-legged tick</name>
    <name type="synonym">Deer tick</name>
    <dbReference type="NCBI Taxonomy" id="6945"/>
    <lineage>
        <taxon>Eukaryota</taxon>
        <taxon>Metazoa</taxon>
        <taxon>Ecdysozoa</taxon>
        <taxon>Arthropoda</taxon>
        <taxon>Chelicerata</taxon>
        <taxon>Arachnida</taxon>
        <taxon>Acari</taxon>
        <taxon>Parasitiformes</taxon>
        <taxon>Ixodida</taxon>
        <taxon>Ixodoidea</taxon>
        <taxon>Ixodidae</taxon>
        <taxon>Ixodinae</taxon>
        <taxon>Ixodes</taxon>
    </lineage>
</organism>
<gene>
    <name evidence="2" type="ORF">IscW_ISCW020068</name>
</gene>
<dbReference type="PaxDb" id="6945-B7PZ87"/>
<sequence>TGQRRVLSGVECWSSDEAVPPRDPRRDHPSHHDKRTLTFQKPALRKHRSVFLSPLRWHNQKKRIWDEEESIRGRVVQSVARIGKLPSLRPDHAAAAPGTLRESVTCGRQGIMDGGAAGQRSNSLQKRADLPMAVCLIYVGLSSPKVEPTVPHGTVQPLSKSGGATYGKMSPAYEIFDTVLENSPHRVQFCRL</sequence>
<feature type="region of interest" description="Disordered" evidence="1">
    <location>
        <begin position="1"/>
        <end position="35"/>
    </location>
</feature>
<dbReference type="Proteomes" id="UP000001555">
    <property type="component" value="Unassembled WGS sequence"/>
</dbReference>
<evidence type="ECO:0000313" key="3">
    <source>
        <dbReference type="EnsemblMetazoa" id="ISCW020068-PA"/>
    </source>
</evidence>
<dbReference type="HOGENOM" id="CLU_1418425_0_0_1"/>
<feature type="non-terminal residue" evidence="2">
    <location>
        <position position="1"/>
    </location>
</feature>
<evidence type="ECO:0000313" key="4">
    <source>
        <dbReference type="Proteomes" id="UP000001555"/>
    </source>
</evidence>
<dbReference type="EMBL" id="ABJB011019598">
    <property type="status" value="NOT_ANNOTATED_CDS"/>
    <property type="molecule type" value="Genomic_DNA"/>
</dbReference>
<evidence type="ECO:0000256" key="1">
    <source>
        <dbReference type="SAM" id="MobiDB-lite"/>
    </source>
</evidence>
<accession>B7PZ87</accession>
<proteinExistence type="predicted"/>
<protein>
    <submittedName>
        <fullName evidence="2 3">Uncharacterized protein</fullName>
    </submittedName>
</protein>
<name>B7PZ87_IXOSC</name>
<reference evidence="3" key="2">
    <citation type="submission" date="2020-05" db="UniProtKB">
        <authorList>
            <consortium name="EnsemblMetazoa"/>
        </authorList>
    </citation>
    <scope>IDENTIFICATION</scope>
    <source>
        <strain evidence="3">wikel</strain>
    </source>
</reference>
<dbReference type="InParanoid" id="B7PZ87"/>
<dbReference type="VEuPathDB" id="VectorBase:ISCI020068"/>
<dbReference type="VEuPathDB" id="VectorBase:ISCW020068"/>
<dbReference type="EnsemblMetazoa" id="ISCW020068-RA">
    <property type="protein sequence ID" value="ISCW020068-PA"/>
    <property type="gene ID" value="ISCW020068"/>
</dbReference>